<feature type="domain" description="Cupin type-2" evidence="2">
    <location>
        <begin position="25"/>
        <end position="87"/>
    </location>
</feature>
<reference evidence="3 4" key="1">
    <citation type="submission" date="2015-01" db="EMBL/GenBank/DDBJ databases">
        <title>Sequencing and annotation of Micromonospora carbonacea strain JXNU-1 genome.</title>
        <authorList>
            <person name="Long Z."/>
            <person name="Huang Y."/>
            <person name="Jiang Y."/>
        </authorList>
    </citation>
    <scope>NUCLEOTIDE SEQUENCE [LARGE SCALE GENOMIC DNA]</scope>
    <source>
        <strain evidence="3 4">JXNU-1</strain>
    </source>
</reference>
<dbReference type="Gene3D" id="2.60.120.10">
    <property type="entry name" value="Jelly Rolls"/>
    <property type="match status" value="1"/>
</dbReference>
<dbReference type="AlphaFoldDB" id="A0A0D0WT88"/>
<dbReference type="InterPro" id="IPR013096">
    <property type="entry name" value="Cupin_2"/>
</dbReference>
<feature type="region of interest" description="Disordered" evidence="1">
    <location>
        <begin position="219"/>
        <end position="238"/>
    </location>
</feature>
<evidence type="ECO:0000256" key="1">
    <source>
        <dbReference type="SAM" id="MobiDB-lite"/>
    </source>
</evidence>
<dbReference type="PATRIC" id="fig|47853.6.peg.5679"/>
<organism evidence="3 4">
    <name type="scientific">Micromonospora haikouensis</name>
    <dbReference type="NCBI Taxonomy" id="686309"/>
    <lineage>
        <taxon>Bacteria</taxon>
        <taxon>Bacillati</taxon>
        <taxon>Actinomycetota</taxon>
        <taxon>Actinomycetes</taxon>
        <taxon>Micromonosporales</taxon>
        <taxon>Micromonosporaceae</taxon>
        <taxon>Micromonospora</taxon>
    </lineage>
</organism>
<proteinExistence type="predicted"/>
<dbReference type="SUPFAM" id="SSF51182">
    <property type="entry name" value="RmlC-like cupins"/>
    <property type="match status" value="1"/>
</dbReference>
<protein>
    <recommendedName>
        <fullName evidence="2">Cupin type-2 domain-containing protein</fullName>
    </recommendedName>
</protein>
<evidence type="ECO:0000259" key="2">
    <source>
        <dbReference type="Pfam" id="PF07883"/>
    </source>
</evidence>
<evidence type="ECO:0000313" key="3">
    <source>
        <dbReference type="EMBL" id="KIR62171.1"/>
    </source>
</evidence>
<dbReference type="EMBL" id="JXSX01000003">
    <property type="protein sequence ID" value="KIR62171.1"/>
    <property type="molecule type" value="Genomic_DNA"/>
</dbReference>
<gene>
    <name evidence="3" type="ORF">TK50_27105</name>
</gene>
<dbReference type="Proteomes" id="UP000032254">
    <property type="component" value="Unassembled WGS sequence"/>
</dbReference>
<sequence>MNLPNGVGVSGLEVYPWAASDGCHGGSPHLHTACTEAYVVVGGRGELHTLTPAGPGTTPLLPGTVVWFTPGTVHRAVNLGDLRVVVIMENSGLPEAGDAVLTFPPEILADPAAYAEAASLGPEPATSPAAERRARARRDLAVRGYLAIRRDLAAGDPSSLRELYRAAVSLTTARTAAWHRILDAGPAASLREVRRRLRCLADGSGAHLAEANVRMRTAPEPDQRPFGMCGRLSPYQAT</sequence>
<accession>A0A0D0WT88</accession>
<keyword evidence="4" id="KW-1185">Reference proteome</keyword>
<name>A0A0D0WT88_9ACTN</name>
<dbReference type="InterPro" id="IPR014710">
    <property type="entry name" value="RmlC-like_jellyroll"/>
</dbReference>
<dbReference type="InterPro" id="IPR011051">
    <property type="entry name" value="RmlC_Cupin_sf"/>
</dbReference>
<comment type="caution">
    <text evidence="3">The sequence shown here is derived from an EMBL/GenBank/DDBJ whole genome shotgun (WGS) entry which is preliminary data.</text>
</comment>
<dbReference type="CDD" id="cd02208">
    <property type="entry name" value="cupin_RmlC-like"/>
    <property type="match status" value="1"/>
</dbReference>
<evidence type="ECO:0000313" key="4">
    <source>
        <dbReference type="Proteomes" id="UP000032254"/>
    </source>
</evidence>
<dbReference type="Pfam" id="PF07883">
    <property type="entry name" value="Cupin_2"/>
    <property type="match status" value="1"/>
</dbReference>